<evidence type="ECO:0000256" key="2">
    <source>
        <dbReference type="ARBA" id="ARBA00006146"/>
    </source>
</evidence>
<dbReference type="InterPro" id="IPR011388">
    <property type="entry name" value="DES1/DES2"/>
</dbReference>
<keyword evidence="13" id="KW-1185">Reference proteome</keyword>
<gene>
    <name evidence="12" type="ORF">DGYR_LOCUS137</name>
</gene>
<comment type="caution">
    <text evidence="12">The sequence shown here is derived from an EMBL/GenBank/DDBJ whole genome shotgun (WGS) entry which is preliminary data.</text>
</comment>
<proteinExistence type="inferred from homology"/>
<evidence type="ECO:0000313" key="13">
    <source>
        <dbReference type="Proteomes" id="UP000549394"/>
    </source>
</evidence>
<dbReference type="Proteomes" id="UP000549394">
    <property type="component" value="Unassembled WGS sequence"/>
</dbReference>
<keyword evidence="6 9" id="KW-0560">Oxidoreductase</keyword>
<dbReference type="SMART" id="SM01269">
    <property type="entry name" value="Lipid_DES"/>
    <property type="match status" value="1"/>
</dbReference>
<dbReference type="InterPro" id="IPR013866">
    <property type="entry name" value="Sphingolipid_d4-desaturase_N"/>
</dbReference>
<accession>A0A7I8V5F3</accession>
<evidence type="ECO:0000256" key="9">
    <source>
        <dbReference type="PIRNR" id="PIRNR017228"/>
    </source>
</evidence>
<evidence type="ECO:0000256" key="7">
    <source>
        <dbReference type="ARBA" id="ARBA00023098"/>
    </source>
</evidence>
<dbReference type="EMBL" id="CAJFCJ010000001">
    <property type="protein sequence ID" value="CAD5110776.1"/>
    <property type="molecule type" value="Genomic_DNA"/>
</dbReference>
<evidence type="ECO:0000256" key="10">
    <source>
        <dbReference type="SAM" id="Phobius"/>
    </source>
</evidence>
<feature type="transmembrane region" description="Helical" evidence="10">
    <location>
        <begin position="184"/>
        <end position="203"/>
    </location>
</feature>
<dbReference type="CDD" id="cd03508">
    <property type="entry name" value="Delta4-sphingolipid-FADS-like"/>
    <property type="match status" value="1"/>
</dbReference>
<sequence>MGQGVSRTDYEWVYTDEPHATRRKEIMAKYPQVKKLMGCDPNMKYKVTALILMQLIACYLVKDSSFLTIFIVSYCFGGVINHSLTLAIHEISHNLAFGHSKLLWNRWLGIWANLPLGIPMSISFKKYHLEHHKYQGDVDKDMDVPHELEAKLFTTTLLKFVWLLLQPVFYALRPLVVNPKPVTLLEIANTIIQVIFDIIIVYTMGWRSLIYLAFGTFTAMGLHPVAGHFISEHYMFVKGYETYSYYGRLNWITFNVGYHNEHHDFPSIPGCNLPKLKEMVPEYYDNLPCHNSWCKVLWEFIFNPDIGPYARIRRRRKERLENMNETPKNE</sequence>
<dbReference type="PIRSF" id="PIRSF017228">
    <property type="entry name" value="Sphnglp_dlt4_des"/>
    <property type="match status" value="1"/>
</dbReference>
<name>A0A7I8V5F3_9ANNE</name>
<keyword evidence="7 9" id="KW-0443">Lipid metabolism</keyword>
<dbReference type="Pfam" id="PF08557">
    <property type="entry name" value="Lipid_DES"/>
    <property type="match status" value="1"/>
</dbReference>
<evidence type="ECO:0000256" key="1">
    <source>
        <dbReference type="ARBA" id="ARBA00004141"/>
    </source>
</evidence>
<evidence type="ECO:0000256" key="4">
    <source>
        <dbReference type="ARBA" id="ARBA00022692"/>
    </source>
</evidence>
<keyword evidence="4 10" id="KW-0812">Transmembrane</keyword>
<feature type="transmembrane region" description="Helical" evidence="10">
    <location>
        <begin position="103"/>
        <end position="124"/>
    </location>
</feature>
<dbReference type="PANTHER" id="PTHR12879">
    <property type="entry name" value="SPHINGOLIPID DELTA 4 DESATURASE/C-4 HYDROXYLASE PROTEIN DES2"/>
    <property type="match status" value="1"/>
</dbReference>
<dbReference type="InterPro" id="IPR005804">
    <property type="entry name" value="FA_desaturase_dom"/>
</dbReference>
<evidence type="ECO:0000256" key="5">
    <source>
        <dbReference type="ARBA" id="ARBA00022989"/>
    </source>
</evidence>
<organism evidence="12 13">
    <name type="scientific">Dimorphilus gyrociliatus</name>
    <dbReference type="NCBI Taxonomy" id="2664684"/>
    <lineage>
        <taxon>Eukaryota</taxon>
        <taxon>Metazoa</taxon>
        <taxon>Spiralia</taxon>
        <taxon>Lophotrochozoa</taxon>
        <taxon>Annelida</taxon>
        <taxon>Polychaeta</taxon>
        <taxon>Polychaeta incertae sedis</taxon>
        <taxon>Dinophilidae</taxon>
        <taxon>Dimorphilus</taxon>
    </lineage>
</organism>
<dbReference type="GO" id="GO:0046513">
    <property type="term" value="P:ceramide biosynthetic process"/>
    <property type="evidence" value="ECO:0007669"/>
    <property type="project" value="TreeGrafter"/>
</dbReference>
<protein>
    <recommendedName>
        <fullName evidence="3">sphingolipid 4-desaturase</fullName>
        <ecNumber evidence="3">1.14.19.17</ecNumber>
    </recommendedName>
</protein>
<evidence type="ECO:0000256" key="6">
    <source>
        <dbReference type="ARBA" id="ARBA00023002"/>
    </source>
</evidence>
<keyword evidence="8 9" id="KW-0472">Membrane</keyword>
<feature type="domain" description="Sphingolipid delta4-desaturase N-terminal" evidence="11">
    <location>
        <begin position="5"/>
        <end position="43"/>
    </location>
</feature>
<evidence type="ECO:0000259" key="11">
    <source>
        <dbReference type="SMART" id="SM01269"/>
    </source>
</evidence>
<dbReference type="AlphaFoldDB" id="A0A7I8V5F3"/>
<feature type="transmembrane region" description="Helical" evidence="10">
    <location>
        <begin position="68"/>
        <end position="91"/>
    </location>
</feature>
<evidence type="ECO:0000313" key="12">
    <source>
        <dbReference type="EMBL" id="CAD5110776.1"/>
    </source>
</evidence>
<evidence type="ECO:0000256" key="8">
    <source>
        <dbReference type="ARBA" id="ARBA00023136"/>
    </source>
</evidence>
<comment type="similarity">
    <text evidence="2 9">Belongs to the fatty acid desaturase type 1 family. DEGS subfamily.</text>
</comment>
<feature type="transmembrane region" description="Helical" evidence="10">
    <location>
        <begin position="209"/>
        <end position="230"/>
    </location>
</feature>
<reference evidence="12 13" key="1">
    <citation type="submission" date="2020-08" db="EMBL/GenBank/DDBJ databases">
        <authorList>
            <person name="Hejnol A."/>
        </authorList>
    </citation>
    <scope>NUCLEOTIDE SEQUENCE [LARGE SCALE GENOMIC DNA]</scope>
</reference>
<keyword evidence="5 10" id="KW-1133">Transmembrane helix</keyword>
<comment type="subcellular location">
    <subcellularLocation>
        <location evidence="1">Membrane</location>
        <topology evidence="1">Multi-pass membrane protein</topology>
    </subcellularLocation>
</comment>
<dbReference type="EC" id="1.14.19.17" evidence="3"/>
<dbReference type="GO" id="GO:0016020">
    <property type="term" value="C:membrane"/>
    <property type="evidence" value="ECO:0007669"/>
    <property type="project" value="UniProtKB-SubCell"/>
</dbReference>
<evidence type="ECO:0000256" key="3">
    <source>
        <dbReference type="ARBA" id="ARBA00012021"/>
    </source>
</evidence>
<dbReference type="OrthoDB" id="200948at2759"/>
<feature type="transmembrane region" description="Helical" evidence="10">
    <location>
        <begin position="152"/>
        <end position="172"/>
    </location>
</feature>
<dbReference type="Pfam" id="PF00487">
    <property type="entry name" value="FA_desaturase"/>
    <property type="match status" value="1"/>
</dbReference>
<dbReference type="PANTHER" id="PTHR12879:SF8">
    <property type="entry name" value="SPHINGOLIPID DELTA(4)-DESATURASE DES1"/>
    <property type="match status" value="1"/>
</dbReference>
<dbReference type="GO" id="GO:0042284">
    <property type="term" value="F:sphingolipid delta-4 desaturase activity"/>
    <property type="evidence" value="ECO:0007669"/>
    <property type="project" value="UniProtKB-UniRule"/>
</dbReference>